<keyword evidence="2" id="KW-0812">Transmembrane</keyword>
<keyword evidence="2" id="KW-1133">Transmembrane helix</keyword>
<keyword evidence="4" id="KW-1185">Reference proteome</keyword>
<feature type="transmembrane region" description="Helical" evidence="2">
    <location>
        <begin position="12"/>
        <end position="30"/>
    </location>
</feature>
<dbReference type="EMBL" id="CP073587">
    <property type="protein sequence ID" value="QUN06875.1"/>
    <property type="molecule type" value="Genomic_DNA"/>
</dbReference>
<reference evidence="3 4" key="1">
    <citation type="submission" date="2021-04" db="EMBL/GenBank/DDBJ databases">
        <title>Novel species identification of genus Shewanella.</title>
        <authorList>
            <person name="Liu G."/>
        </authorList>
    </citation>
    <scope>NUCLEOTIDE SEQUENCE [LARGE SCALE GENOMIC DNA]</scope>
    <source>
        <strain evidence="3 4">FJAT-54481</strain>
    </source>
</reference>
<accession>A0ABX7YX24</accession>
<proteinExistence type="predicted"/>
<feature type="compositionally biased region" description="Polar residues" evidence="1">
    <location>
        <begin position="90"/>
        <end position="106"/>
    </location>
</feature>
<name>A0ABX7YX24_9GAMM</name>
<feature type="region of interest" description="Disordered" evidence="1">
    <location>
        <begin position="89"/>
        <end position="141"/>
    </location>
</feature>
<evidence type="ECO:0000256" key="2">
    <source>
        <dbReference type="SAM" id="Phobius"/>
    </source>
</evidence>
<evidence type="ECO:0008006" key="5">
    <source>
        <dbReference type="Google" id="ProtNLM"/>
    </source>
</evidence>
<dbReference type="Proteomes" id="UP000679575">
    <property type="component" value="Chromosome"/>
</dbReference>
<dbReference type="RefSeq" id="WP_212595882.1">
    <property type="nucleotide sequence ID" value="NZ_CP073587.1"/>
</dbReference>
<protein>
    <recommendedName>
        <fullName evidence="5">Membrane anchored protein in chemotaxis locus</fullName>
    </recommendedName>
</protein>
<keyword evidence="2" id="KW-0472">Membrane</keyword>
<evidence type="ECO:0000313" key="3">
    <source>
        <dbReference type="EMBL" id="QUN06875.1"/>
    </source>
</evidence>
<gene>
    <name evidence="3" type="ORF">KDN34_05350</name>
</gene>
<organism evidence="3 4">
    <name type="scientific">Shewanella yunxiaonensis</name>
    <dbReference type="NCBI Taxonomy" id="2829809"/>
    <lineage>
        <taxon>Bacteria</taxon>
        <taxon>Pseudomonadati</taxon>
        <taxon>Pseudomonadota</taxon>
        <taxon>Gammaproteobacteria</taxon>
        <taxon>Alteromonadales</taxon>
        <taxon>Shewanellaceae</taxon>
        <taxon>Shewanella</taxon>
    </lineage>
</organism>
<evidence type="ECO:0000313" key="4">
    <source>
        <dbReference type="Proteomes" id="UP000679575"/>
    </source>
</evidence>
<sequence>MAKTADRQTGYLLGIFLLSLAVLVLAAFSWQSHRKNLALQQEVKQLQDSQVVLMVPDAQAEKIADWMVKHPEQMASLLDVVKPVQEGKMSLQQSLDNAKQQPSASDSKPEQTKAPTQRSPAERHNDIRSAPTVPTSLNSPVIVEQLKDGVKVIRLPHGGIRVTTRDVKDQ</sequence>
<evidence type="ECO:0000256" key="1">
    <source>
        <dbReference type="SAM" id="MobiDB-lite"/>
    </source>
</evidence>